<evidence type="ECO:0000313" key="2">
    <source>
        <dbReference type="EMBL" id="KAH6605360.1"/>
    </source>
</evidence>
<reference evidence="2" key="1">
    <citation type="submission" date="2021-08" db="EMBL/GenBank/DDBJ databases">
        <title>Chromosome-Level Trichoderma cornu-damae using Hi-C Data.</title>
        <authorList>
            <person name="Kim C.S."/>
        </authorList>
    </citation>
    <scope>NUCLEOTIDE SEQUENCE</scope>
    <source>
        <strain evidence="2">KA19-0412C</strain>
    </source>
</reference>
<dbReference type="Proteomes" id="UP000827724">
    <property type="component" value="Unassembled WGS sequence"/>
</dbReference>
<comment type="caution">
    <text evidence="2">The sequence shown here is derived from an EMBL/GenBank/DDBJ whole genome shotgun (WGS) entry which is preliminary data.</text>
</comment>
<gene>
    <name evidence="2" type="ORF">Trco_007067</name>
</gene>
<evidence type="ECO:0008006" key="4">
    <source>
        <dbReference type="Google" id="ProtNLM"/>
    </source>
</evidence>
<dbReference type="EMBL" id="JAIWOZ010000005">
    <property type="protein sequence ID" value="KAH6605360.1"/>
    <property type="molecule type" value="Genomic_DNA"/>
</dbReference>
<evidence type="ECO:0000256" key="1">
    <source>
        <dbReference type="SAM" id="SignalP"/>
    </source>
</evidence>
<accession>A0A9P8QG14</accession>
<keyword evidence="3" id="KW-1185">Reference proteome</keyword>
<dbReference type="AlphaFoldDB" id="A0A9P8QG14"/>
<feature type="chain" id="PRO_5040117359" description="SSCRP protein" evidence="1">
    <location>
        <begin position="17"/>
        <end position="70"/>
    </location>
</feature>
<protein>
    <recommendedName>
        <fullName evidence="4">SSCRP protein</fullName>
    </recommendedName>
</protein>
<organism evidence="2 3">
    <name type="scientific">Trichoderma cornu-damae</name>
    <dbReference type="NCBI Taxonomy" id="654480"/>
    <lineage>
        <taxon>Eukaryota</taxon>
        <taxon>Fungi</taxon>
        <taxon>Dikarya</taxon>
        <taxon>Ascomycota</taxon>
        <taxon>Pezizomycotina</taxon>
        <taxon>Sordariomycetes</taxon>
        <taxon>Hypocreomycetidae</taxon>
        <taxon>Hypocreales</taxon>
        <taxon>Hypocreaceae</taxon>
        <taxon>Trichoderma</taxon>
    </lineage>
</organism>
<feature type="signal peptide" evidence="1">
    <location>
        <begin position="1"/>
        <end position="16"/>
    </location>
</feature>
<evidence type="ECO:0000313" key="3">
    <source>
        <dbReference type="Proteomes" id="UP000827724"/>
    </source>
</evidence>
<proteinExistence type="predicted"/>
<sequence>MKITALFILLPATILARPVEKARDSSIQLNRRFTCPPNVQDFCSASNIRSSCNNGQFTSGAMDTCKDCRC</sequence>
<dbReference type="OrthoDB" id="4868058at2759"/>
<keyword evidence="1" id="KW-0732">Signal</keyword>
<name>A0A9P8QG14_9HYPO</name>